<dbReference type="Proteomes" id="UP000192923">
    <property type="component" value="Unassembled WGS sequence"/>
</dbReference>
<proteinExistence type="predicted"/>
<protein>
    <submittedName>
        <fullName evidence="1">Uncharacterized protein</fullName>
    </submittedName>
</protein>
<accession>A0A1Y6D3J3</accession>
<evidence type="ECO:0000313" key="2">
    <source>
        <dbReference type="Proteomes" id="UP000192923"/>
    </source>
</evidence>
<sequence>MGDFPKADLHDYLQKFEKLFERIQKIAPDELGADDLQVIEVAKKHGFIQWLEKQDGFKLAQAKIRGTVYYKKAVNNRAWADHWWIQFKTVVAKGFYIYLSVQQNLSEYLILDSDKKDRIVELAAKLSKEIKYVHILEHVKGVRLTQLLDELQKRLISGDISSLSLSRNGIDAPRAMLIRYFLVASDYLIEPEFKETGARNYKNIICLLVSIIAPTEGKDIEKAFQRVMSKLGLEFKANRLEMQAEAAMLVARQLSTDNDPCPFCGQSKQASSA</sequence>
<reference evidence="1 2" key="1">
    <citation type="submission" date="2016-12" db="EMBL/GenBank/DDBJ databases">
        <authorList>
            <person name="Song W.-J."/>
            <person name="Kurnit D.M."/>
        </authorList>
    </citation>
    <scope>NUCLEOTIDE SEQUENCE [LARGE SCALE GENOMIC DNA]</scope>
    <source>
        <strain evidence="1 2">175</strain>
    </source>
</reference>
<gene>
    <name evidence="1" type="ORF">SAMN02949497_4405</name>
</gene>
<dbReference type="EMBL" id="FXAM01000001">
    <property type="protein sequence ID" value="SMF96990.1"/>
    <property type="molecule type" value="Genomic_DNA"/>
</dbReference>
<dbReference type="STRING" id="1760988.SAMN02949497_4405"/>
<organism evidence="1 2">
    <name type="scientific">Methylomagnum ishizawai</name>
    <dbReference type="NCBI Taxonomy" id="1760988"/>
    <lineage>
        <taxon>Bacteria</taxon>
        <taxon>Pseudomonadati</taxon>
        <taxon>Pseudomonadota</taxon>
        <taxon>Gammaproteobacteria</taxon>
        <taxon>Methylococcales</taxon>
        <taxon>Methylococcaceae</taxon>
        <taxon>Methylomagnum</taxon>
    </lineage>
</organism>
<dbReference type="RefSeq" id="WP_085215819.1">
    <property type="nucleotide sequence ID" value="NZ_FXAM01000001.1"/>
</dbReference>
<keyword evidence="2" id="KW-1185">Reference proteome</keyword>
<evidence type="ECO:0000313" key="1">
    <source>
        <dbReference type="EMBL" id="SMF96990.1"/>
    </source>
</evidence>
<dbReference type="AlphaFoldDB" id="A0A1Y6D3J3"/>
<name>A0A1Y6D3J3_9GAMM</name>